<protein>
    <submittedName>
        <fullName evidence="1">Uncharacterized protein</fullName>
    </submittedName>
</protein>
<reference evidence="1" key="2">
    <citation type="journal article" date="2015" name="Data Brief">
        <title>Shoot transcriptome of the giant reed, Arundo donax.</title>
        <authorList>
            <person name="Barrero R.A."/>
            <person name="Guerrero F.D."/>
            <person name="Moolhuijzen P."/>
            <person name="Goolsby J.A."/>
            <person name="Tidwell J."/>
            <person name="Bellgard S.E."/>
            <person name="Bellgard M.I."/>
        </authorList>
    </citation>
    <scope>NUCLEOTIDE SEQUENCE</scope>
    <source>
        <tissue evidence="1">Shoot tissue taken approximately 20 cm above the soil surface</tissue>
    </source>
</reference>
<dbReference type="EMBL" id="GBRH01274349">
    <property type="protein sequence ID" value="JAD23546.1"/>
    <property type="molecule type" value="Transcribed_RNA"/>
</dbReference>
<sequence>MKNSHQVFPPTLIMSHGKLLFHPSLIYNACK</sequence>
<accession>A0A0A8YC54</accession>
<proteinExistence type="predicted"/>
<evidence type="ECO:0000313" key="1">
    <source>
        <dbReference type="EMBL" id="JAD23546.1"/>
    </source>
</evidence>
<dbReference type="AlphaFoldDB" id="A0A0A8YC54"/>
<reference evidence="1" key="1">
    <citation type="submission" date="2014-09" db="EMBL/GenBank/DDBJ databases">
        <authorList>
            <person name="Magalhaes I.L.F."/>
            <person name="Oliveira U."/>
            <person name="Santos F.R."/>
            <person name="Vidigal T.H.D.A."/>
            <person name="Brescovit A.D."/>
            <person name="Santos A.J."/>
        </authorList>
    </citation>
    <scope>NUCLEOTIDE SEQUENCE</scope>
    <source>
        <tissue evidence="1">Shoot tissue taken approximately 20 cm above the soil surface</tissue>
    </source>
</reference>
<name>A0A0A8YC54_ARUDO</name>
<organism evidence="1">
    <name type="scientific">Arundo donax</name>
    <name type="common">Giant reed</name>
    <name type="synonym">Donax arundinaceus</name>
    <dbReference type="NCBI Taxonomy" id="35708"/>
    <lineage>
        <taxon>Eukaryota</taxon>
        <taxon>Viridiplantae</taxon>
        <taxon>Streptophyta</taxon>
        <taxon>Embryophyta</taxon>
        <taxon>Tracheophyta</taxon>
        <taxon>Spermatophyta</taxon>
        <taxon>Magnoliopsida</taxon>
        <taxon>Liliopsida</taxon>
        <taxon>Poales</taxon>
        <taxon>Poaceae</taxon>
        <taxon>PACMAD clade</taxon>
        <taxon>Arundinoideae</taxon>
        <taxon>Arundineae</taxon>
        <taxon>Arundo</taxon>
    </lineage>
</organism>